<name>A0A914XJJ4_9BILA</name>
<dbReference type="WBParaSite" id="PSAMB.scaffold8382size6277.g31335.t1">
    <property type="protein sequence ID" value="PSAMB.scaffold8382size6277.g31335.t1"/>
    <property type="gene ID" value="PSAMB.scaffold8382size6277.g31335"/>
</dbReference>
<evidence type="ECO:0000313" key="4">
    <source>
        <dbReference type="WBParaSite" id="PSAMB.scaffold8382size6277.g31335.t1"/>
    </source>
</evidence>
<evidence type="ECO:0000259" key="2">
    <source>
        <dbReference type="PROSITE" id="PS50994"/>
    </source>
</evidence>
<dbReference type="PANTHER" id="PTHR37984:SF5">
    <property type="entry name" value="PROTEIN NYNRIN-LIKE"/>
    <property type="match status" value="1"/>
</dbReference>
<evidence type="ECO:0000313" key="3">
    <source>
        <dbReference type="Proteomes" id="UP000887566"/>
    </source>
</evidence>
<dbReference type="Gene3D" id="3.30.420.10">
    <property type="entry name" value="Ribonuclease H-like superfamily/Ribonuclease H"/>
    <property type="match status" value="1"/>
</dbReference>
<feature type="domain" description="Integrase catalytic" evidence="2">
    <location>
        <begin position="116"/>
        <end position="287"/>
    </location>
</feature>
<dbReference type="InterPro" id="IPR001584">
    <property type="entry name" value="Integrase_cat-core"/>
</dbReference>
<dbReference type="InterPro" id="IPR050951">
    <property type="entry name" value="Retrovirus_Pol_polyprotein"/>
</dbReference>
<dbReference type="PROSITE" id="PS50994">
    <property type="entry name" value="INTEGRASE"/>
    <property type="match status" value="1"/>
</dbReference>
<keyword evidence="3" id="KW-1185">Reference proteome</keyword>
<dbReference type="AlphaFoldDB" id="A0A914XJJ4"/>
<feature type="region of interest" description="Disordered" evidence="1">
    <location>
        <begin position="438"/>
        <end position="461"/>
    </location>
</feature>
<dbReference type="Proteomes" id="UP000887566">
    <property type="component" value="Unplaced"/>
</dbReference>
<organism evidence="3 4">
    <name type="scientific">Plectus sambesii</name>
    <dbReference type="NCBI Taxonomy" id="2011161"/>
    <lineage>
        <taxon>Eukaryota</taxon>
        <taxon>Metazoa</taxon>
        <taxon>Ecdysozoa</taxon>
        <taxon>Nematoda</taxon>
        <taxon>Chromadorea</taxon>
        <taxon>Plectida</taxon>
        <taxon>Plectina</taxon>
        <taxon>Plectoidea</taxon>
        <taxon>Plectidae</taxon>
        <taxon>Plectus</taxon>
    </lineage>
</organism>
<sequence>MPILALPKTPQEHDLWVKAVAASSGCAVEGISKGLKYKLQQRFIVANGRLVCRETNKRVLVQSDFDDLWKKHHDEANHPGLHASIEGMKAEVAAVPKSLAIEALNDCQICRTKTTIKKAPVGKPMRSSAIWGRVGIDLIDMSSRPDNDYKWIYHAKDHASKFSYAVPLKSKCCEEVSAAVRQMFYLYGVPQILQHDRGGEFVGHQMKDMMAREFSQCKVIKSSPRRPTTNGLIERENKVLEERLLCWMQQAKRSDWSTALAEIKWKRNNEWTRTLKGKPAEMFFGRKSHESIAVVSTEDDDDVEAEDVDFDDDVDQREPTAPDADITPWAWYQNNKDKFEHEVVYNGTMTAVDADGDVADIVESLPGTECRDISVFIFGSVRDEQLMHAEGRKRDWGLSSSIIAPRDVRADVGDFPDDLINATPTSITYFNRLAQEAAGDADEPMQDEPMQDEPMQDEPNTETENNDLYLLYKFETGQPEKAVAVGRLDPTRKLVHGQGVGPKEGAFEVVSVLDQEAIGPDDEPLQANSFLVWPMNRASNNLGRDEETIRFRSSMFMQYLKNRGHAQQEWLKVAQREELKPGDHVLLNIPRVDRTSTCPRAMEGEVAAVNGAFVRVRTSAGLIETSFRQDQLQKIRGTKRPLEVRNDSVTFISAARAETALSNRSMCNCQMTANRQCKDKTQCTCFRNNLRCSSKCHKGKPCDLSK</sequence>
<feature type="compositionally biased region" description="Acidic residues" evidence="1">
    <location>
        <begin position="439"/>
        <end position="461"/>
    </location>
</feature>
<proteinExistence type="predicted"/>
<protein>
    <submittedName>
        <fullName evidence="4">Integrase catalytic domain-containing protein</fullName>
    </submittedName>
</protein>
<dbReference type="GO" id="GO:0003676">
    <property type="term" value="F:nucleic acid binding"/>
    <property type="evidence" value="ECO:0007669"/>
    <property type="project" value="InterPro"/>
</dbReference>
<accession>A0A914XJJ4</accession>
<dbReference type="PANTHER" id="PTHR37984">
    <property type="entry name" value="PROTEIN CBG26694"/>
    <property type="match status" value="1"/>
</dbReference>
<dbReference type="SUPFAM" id="SSF53098">
    <property type="entry name" value="Ribonuclease H-like"/>
    <property type="match status" value="1"/>
</dbReference>
<reference evidence="4" key="1">
    <citation type="submission" date="2022-11" db="UniProtKB">
        <authorList>
            <consortium name="WormBaseParasite"/>
        </authorList>
    </citation>
    <scope>IDENTIFICATION</scope>
</reference>
<dbReference type="GO" id="GO:0015074">
    <property type="term" value="P:DNA integration"/>
    <property type="evidence" value="ECO:0007669"/>
    <property type="project" value="InterPro"/>
</dbReference>
<dbReference type="InterPro" id="IPR036397">
    <property type="entry name" value="RNaseH_sf"/>
</dbReference>
<evidence type="ECO:0000256" key="1">
    <source>
        <dbReference type="SAM" id="MobiDB-lite"/>
    </source>
</evidence>
<dbReference type="InterPro" id="IPR012337">
    <property type="entry name" value="RNaseH-like_sf"/>
</dbReference>